<reference evidence="3" key="2">
    <citation type="submission" date="2015-08" db="EMBL/GenBank/DDBJ databases">
        <authorList>
            <person name="Babu N.S."/>
            <person name="Beckwith C.J."/>
            <person name="Beseler K.G."/>
            <person name="Brison A."/>
            <person name="Carone J.V."/>
            <person name="Caskin T.P."/>
            <person name="Diamond M."/>
            <person name="Durham M.E."/>
            <person name="Foxe J.M."/>
            <person name="Go M."/>
            <person name="Henderson B.A."/>
            <person name="Jones I.B."/>
            <person name="McGettigan J.A."/>
            <person name="Micheletti S.J."/>
            <person name="Nasrallah M.E."/>
            <person name="Ortiz D."/>
            <person name="Piller C.R."/>
            <person name="Privatt S.R."/>
            <person name="Schneider S.L."/>
            <person name="Sharp S."/>
            <person name="Smith T.C."/>
            <person name="Stanton J.D."/>
            <person name="Ullery H.E."/>
            <person name="Wilson R.J."/>
            <person name="Serrano M.G."/>
            <person name="Buck G."/>
            <person name="Lee V."/>
            <person name="Wang Y."/>
            <person name="Carvalho R."/>
            <person name="Voegtly L."/>
            <person name="Shi R."/>
            <person name="Duckworth R."/>
            <person name="Johnson A."/>
            <person name="Loviza R."/>
            <person name="Walstead R."/>
            <person name="Shah Z."/>
            <person name="Kiflezghi M."/>
            <person name="Wade K."/>
            <person name="Ball S.L."/>
            <person name="Bradley K.W."/>
            <person name="Asai D.J."/>
            <person name="Bowman C.A."/>
            <person name="Russell D.A."/>
            <person name="Pope W.H."/>
            <person name="Jacobs-Sera D."/>
            <person name="Hendrix R.W."/>
            <person name="Hatfull G.F."/>
        </authorList>
    </citation>
    <scope>NUCLEOTIDE SEQUENCE [LARGE SCALE GENOMIC DNA]</scope>
</reference>
<dbReference type="EMBL" id="JTAI01000007">
    <property type="protein sequence ID" value="PPS97460.1"/>
    <property type="molecule type" value="Genomic_DNA"/>
</dbReference>
<evidence type="ECO:0000256" key="1">
    <source>
        <dbReference type="SAM" id="MobiDB-lite"/>
    </source>
</evidence>
<reference evidence="4 5" key="3">
    <citation type="submission" date="2017-10" db="EMBL/GenBank/DDBJ databases">
        <title>Consistent, comparative and evidence-based genome annotation and re-annotation for the closely-related species, Cryptosporidium parvum, C. hominis and C. tyzzeri.</title>
        <authorList>
            <person name="Baptista R.P."/>
            <person name="Li Y."/>
            <person name="Sateriale A."/>
            <person name="Striepen B."/>
            <person name="Kissinger J.C."/>
        </authorList>
    </citation>
    <scope>NUCLEOTIDE SEQUENCE [LARGE SCALE GENOMIC DNA]</scope>
    <source>
        <strain evidence="4">30976</strain>
    </source>
</reference>
<sequence>MRFKVFTFFILGLFNVLSSLSLTNVTAHNNPVISKKSLISGEDFHDYKKIAVSLTEFVSDGTEKSGYEPLPIENSTFNFIVIMSNEKIEEFVGDLLSNKEKMLFFCKNEVIDYIIKSKVNDIAFLKDNCIELKSGSYEFQQQPSNRRLMQRSELKSKSEFLFDVDQGDANKASENCEIPPQKPDGTDLEVLKELVDNTEEKKSSCCGKKKSKFKELESEIQNNFEELFENNNSSELDGFNVTEIVQSKDDNISFKIEINDKTSIFDEILEALKNESESIISYDSIEERNLSNSELKEALRETEKEINNKKVEMRGLKEVSDSEMASSRSRSKSLRSTRSENQINLRIKNEISGIPLYNISETLTYRFIQTENKELKSYFTPTKTKLLYLAIYEYLVVYSTLEDNLEKVVEIINGKNGIFKLHSFFGNYINFASMRYVFEQYFAKFDYIQERRLYYKSDFTRFMLNLIINQSDPKLTSPIFNLKLEIATMIIFYSEDDLQVQKIVIRKEINDTNKQMFYRDNVFFNFLLVKHFSFGENDKILEKTNEVIVRNRNNNPLDRPKQCFIQVKRLLLGENNFHKFQNNEEILKVVCLQTYGLLGLYSTFDRL</sequence>
<dbReference type="EMBL" id="LN877952">
    <property type="protein sequence ID" value="CUV06539.1"/>
    <property type="molecule type" value="Genomic_DNA"/>
</dbReference>
<protein>
    <submittedName>
        <fullName evidence="3">Uncharacterized protein</fullName>
    </submittedName>
</protein>
<reference evidence="4 5" key="1">
    <citation type="submission" date="2014-11" db="EMBL/GenBank/DDBJ databases">
        <title>Comparative genomic analysis of Cryptosporidium hominis reveals occurrence of genetic recombination in virulent subtypes.</title>
        <authorList>
            <person name="Guo Y."/>
            <person name="Tang K."/>
            <person name="Frace M."/>
            <person name="Li N."/>
            <person name="Roellig D.M."/>
            <person name="Sammons S."/>
            <person name="Knipe K."/>
            <person name="Rowe L."/>
            <person name="Feng Y."/>
            <person name="Xiao L."/>
        </authorList>
    </citation>
    <scope>NUCLEOTIDE SEQUENCE [LARGE SCALE GENOMIC DNA]</scope>
    <source>
        <strain evidence="4">30976</strain>
    </source>
</reference>
<proteinExistence type="predicted"/>
<dbReference type="AlphaFoldDB" id="A0A0S4THH1"/>
<gene>
    <name evidence="3" type="ORF">CHUDEA6_1130</name>
    <name evidence="4" type="ORF">GY17_00000114</name>
</gene>
<dbReference type="OrthoDB" id="340958at2759"/>
<keyword evidence="2" id="KW-0732">Signal</keyword>
<feature type="region of interest" description="Disordered" evidence="1">
    <location>
        <begin position="317"/>
        <end position="337"/>
    </location>
</feature>
<feature type="signal peptide" evidence="2">
    <location>
        <begin position="1"/>
        <end position="27"/>
    </location>
</feature>
<dbReference type="VEuPathDB" id="CryptoDB:ChTU502y2012_406g0305"/>
<evidence type="ECO:0000313" key="4">
    <source>
        <dbReference type="EMBL" id="PPS97460.1"/>
    </source>
</evidence>
<organism evidence="3">
    <name type="scientific">Cryptosporidium hominis</name>
    <dbReference type="NCBI Taxonomy" id="237895"/>
    <lineage>
        <taxon>Eukaryota</taxon>
        <taxon>Sar</taxon>
        <taxon>Alveolata</taxon>
        <taxon>Apicomplexa</taxon>
        <taxon>Conoidasida</taxon>
        <taxon>Coccidia</taxon>
        <taxon>Eucoccidiorida</taxon>
        <taxon>Eimeriorina</taxon>
        <taxon>Cryptosporidiidae</taxon>
        <taxon>Cryptosporidium</taxon>
    </lineage>
</organism>
<name>A0A0S4THH1_CRYHO</name>
<evidence type="ECO:0000256" key="2">
    <source>
        <dbReference type="SAM" id="SignalP"/>
    </source>
</evidence>
<accession>A0A0S4THH1</accession>
<evidence type="ECO:0000313" key="5">
    <source>
        <dbReference type="Proteomes" id="UP001429100"/>
    </source>
</evidence>
<dbReference type="VEuPathDB" id="CryptoDB:GY17_00000114"/>
<dbReference type="VEuPathDB" id="CryptoDB:CHUDEA6_1130"/>
<feature type="chain" id="PRO_5006627751" evidence="2">
    <location>
        <begin position="28"/>
        <end position="607"/>
    </location>
</feature>
<dbReference type="Proteomes" id="UP001429100">
    <property type="component" value="Unassembled WGS sequence"/>
</dbReference>
<evidence type="ECO:0000313" key="3">
    <source>
        <dbReference type="EMBL" id="CUV06539.1"/>
    </source>
</evidence>
<keyword evidence="5" id="KW-1185">Reference proteome</keyword>
<dbReference type="Proteomes" id="UP000199752">
    <property type="component" value="Chromosome 6"/>
</dbReference>